<evidence type="ECO:0000313" key="3">
    <source>
        <dbReference type="Proteomes" id="UP000305202"/>
    </source>
</evidence>
<feature type="coiled-coil region" evidence="1">
    <location>
        <begin position="61"/>
        <end position="88"/>
    </location>
</feature>
<gene>
    <name evidence="2" type="ORF">FCN80_10875</name>
</gene>
<comment type="caution">
    <text evidence="2">The sequence shown here is derived from an EMBL/GenBank/DDBJ whole genome shotgun (WGS) entry which is preliminary data.</text>
</comment>
<accession>A0ABY2SLD2</accession>
<organism evidence="2 3">
    <name type="scientific">Martelella alba</name>
    <dbReference type="NCBI Taxonomy" id="2590451"/>
    <lineage>
        <taxon>Bacteria</taxon>
        <taxon>Pseudomonadati</taxon>
        <taxon>Pseudomonadota</taxon>
        <taxon>Alphaproteobacteria</taxon>
        <taxon>Hyphomicrobiales</taxon>
        <taxon>Aurantimonadaceae</taxon>
        <taxon>Martelella</taxon>
    </lineage>
</organism>
<dbReference type="RefSeq" id="WP_136990181.1">
    <property type="nucleotide sequence ID" value="NZ_SZPQ01000014.1"/>
</dbReference>
<keyword evidence="1" id="KW-0175">Coiled coil</keyword>
<evidence type="ECO:0000313" key="2">
    <source>
        <dbReference type="EMBL" id="TKI06334.1"/>
    </source>
</evidence>
<name>A0ABY2SLD2_9HYPH</name>
<dbReference type="EMBL" id="SZPQ01000014">
    <property type="protein sequence ID" value="TKI06334.1"/>
    <property type="molecule type" value="Genomic_DNA"/>
</dbReference>
<reference evidence="2 3" key="1">
    <citation type="submission" date="2019-04" db="EMBL/GenBank/DDBJ databases">
        <authorList>
            <person name="Li M."/>
            <person name="Gao C."/>
        </authorList>
    </citation>
    <scope>NUCLEOTIDE SEQUENCE [LARGE SCALE GENOMIC DNA]</scope>
    <source>
        <strain evidence="2 3">BGMRC 2031</strain>
    </source>
</reference>
<dbReference type="Proteomes" id="UP000305202">
    <property type="component" value="Unassembled WGS sequence"/>
</dbReference>
<sequence>MALLDLYLRHPRMITRDETAQPVFTFAALCHFARQAPTKKLPALIRDLQALIPDTSLSAVRREQCARLAELKKEIAALHRLRAVLAQMTPPSPPYQ</sequence>
<keyword evidence="3" id="KW-1185">Reference proteome</keyword>
<proteinExistence type="predicted"/>
<evidence type="ECO:0000256" key="1">
    <source>
        <dbReference type="SAM" id="Coils"/>
    </source>
</evidence>
<protein>
    <submittedName>
        <fullName evidence="2">Uncharacterized protein</fullName>
    </submittedName>
</protein>